<comment type="caution">
    <text evidence="1">The sequence shown here is derived from an EMBL/GenBank/DDBJ whole genome shotgun (WGS) entry which is preliminary data.</text>
</comment>
<sequence length="96" mass="10755">MPISSSPFSSDRLLPLRLLPCKIRIPNPHPKMTRSVPVLFTRQILRAQPARLRKSRLRMSPILASSLGLNRIKMRSGPLLHESLFGFRGDKGSALA</sequence>
<dbReference type="EMBL" id="RDQH01000331">
    <property type="protein sequence ID" value="RXH99652.1"/>
    <property type="molecule type" value="Genomic_DNA"/>
</dbReference>
<organism evidence="1 2">
    <name type="scientific">Malus domestica</name>
    <name type="common">Apple</name>
    <name type="synonym">Pyrus malus</name>
    <dbReference type="NCBI Taxonomy" id="3750"/>
    <lineage>
        <taxon>Eukaryota</taxon>
        <taxon>Viridiplantae</taxon>
        <taxon>Streptophyta</taxon>
        <taxon>Embryophyta</taxon>
        <taxon>Tracheophyta</taxon>
        <taxon>Spermatophyta</taxon>
        <taxon>Magnoliopsida</taxon>
        <taxon>eudicotyledons</taxon>
        <taxon>Gunneridae</taxon>
        <taxon>Pentapetalae</taxon>
        <taxon>rosids</taxon>
        <taxon>fabids</taxon>
        <taxon>Rosales</taxon>
        <taxon>Rosaceae</taxon>
        <taxon>Amygdaloideae</taxon>
        <taxon>Maleae</taxon>
        <taxon>Malus</taxon>
    </lineage>
</organism>
<dbReference type="AlphaFoldDB" id="A0A498K1Q5"/>
<proteinExistence type="predicted"/>
<name>A0A498K1Q5_MALDO</name>
<reference evidence="1 2" key="1">
    <citation type="submission" date="2018-10" db="EMBL/GenBank/DDBJ databases">
        <title>A high-quality apple genome assembly.</title>
        <authorList>
            <person name="Hu J."/>
        </authorList>
    </citation>
    <scope>NUCLEOTIDE SEQUENCE [LARGE SCALE GENOMIC DNA]</scope>
    <source>
        <strain evidence="2">cv. HFTH1</strain>
        <tissue evidence="1">Young leaf</tissue>
    </source>
</reference>
<accession>A0A498K1Q5</accession>
<dbReference type="Proteomes" id="UP000290289">
    <property type="component" value="Chromosome 5"/>
</dbReference>
<keyword evidence="2" id="KW-1185">Reference proteome</keyword>
<protein>
    <submittedName>
        <fullName evidence="1">Uncharacterized protein</fullName>
    </submittedName>
</protein>
<evidence type="ECO:0000313" key="1">
    <source>
        <dbReference type="EMBL" id="RXH99652.1"/>
    </source>
</evidence>
<evidence type="ECO:0000313" key="2">
    <source>
        <dbReference type="Proteomes" id="UP000290289"/>
    </source>
</evidence>
<gene>
    <name evidence="1" type="ORF">DVH24_021454</name>
</gene>